<keyword evidence="2" id="KW-1185">Reference proteome</keyword>
<gene>
    <name evidence="1" type="ORF">F5148DRAFT_1324582</name>
</gene>
<name>A0ACC0U0D8_9AGAM</name>
<evidence type="ECO:0000313" key="1">
    <source>
        <dbReference type="EMBL" id="KAI9455894.1"/>
    </source>
</evidence>
<proteinExistence type="predicted"/>
<evidence type="ECO:0000313" key="2">
    <source>
        <dbReference type="Proteomes" id="UP001207468"/>
    </source>
</evidence>
<reference evidence="1" key="1">
    <citation type="submission" date="2021-03" db="EMBL/GenBank/DDBJ databases">
        <title>Evolutionary priming and transition to the ectomycorrhizal habit in an iconic lineage of mushroom-forming fungi: is preadaptation a requirement?</title>
        <authorList>
            <consortium name="DOE Joint Genome Institute"/>
            <person name="Looney B.P."/>
            <person name="Miyauchi S."/>
            <person name="Morin E."/>
            <person name="Drula E."/>
            <person name="Courty P.E."/>
            <person name="Chicoki N."/>
            <person name="Fauchery L."/>
            <person name="Kohler A."/>
            <person name="Kuo A."/>
            <person name="LaButti K."/>
            <person name="Pangilinan J."/>
            <person name="Lipzen A."/>
            <person name="Riley R."/>
            <person name="Andreopoulos W."/>
            <person name="He G."/>
            <person name="Johnson J."/>
            <person name="Barry K.W."/>
            <person name="Grigoriev I.V."/>
            <person name="Nagy L."/>
            <person name="Hibbett D."/>
            <person name="Henrissat B."/>
            <person name="Matheny P.B."/>
            <person name="Labbe J."/>
            <person name="Martin A.F."/>
        </authorList>
    </citation>
    <scope>NUCLEOTIDE SEQUENCE</scope>
    <source>
        <strain evidence="1">BPL698</strain>
    </source>
</reference>
<accession>A0ACC0U0D8</accession>
<dbReference type="Proteomes" id="UP001207468">
    <property type="component" value="Unassembled WGS sequence"/>
</dbReference>
<comment type="caution">
    <text evidence="1">The sequence shown here is derived from an EMBL/GenBank/DDBJ whole genome shotgun (WGS) entry which is preliminary data.</text>
</comment>
<protein>
    <submittedName>
        <fullName evidence="1">Uncharacterized protein</fullName>
    </submittedName>
</protein>
<sequence>MSSHSNASAYFRRAPRLNGCPFCAQPGHGVRWCTIAEEYCRTGRIVIRNARLHLPNGQPIPNSSNGCGLKDAVNAWLAANSAQVFSYLATLTAPTPVALPSSHHLLSLCNASISMLTQLRFLQWELDDLITSSSRLCMCNQEDVSEYYWNFRAICEPLVHAHHLSYEDCNELFCYETLSSSERRDPRRDFVSETLEQESCQPVAFTPTTAIAPASSSAATTVPKSPASTSISPLPAVVIDSTSVLPTVISPPLPAIASMSPVSIPAVPTSSAIPITSFTTAIFDSPTVITLAPPASAVPASPAFAIVTTSSAPATIASAATSPIATFPVSAQPAPAPSVSPAVATVSAPFTTTISALPTDVLAPPATSALAALSATPAFVSSTPTPSVSSVTSFTATVASVMPATDFVSILASPALVSSAQFAVLPASSAAATVPLVSAMPSAPAVSVSAC</sequence>
<dbReference type="EMBL" id="JAGFNK010000244">
    <property type="protein sequence ID" value="KAI9455894.1"/>
    <property type="molecule type" value="Genomic_DNA"/>
</dbReference>
<organism evidence="1 2">
    <name type="scientific">Russula earlei</name>
    <dbReference type="NCBI Taxonomy" id="71964"/>
    <lineage>
        <taxon>Eukaryota</taxon>
        <taxon>Fungi</taxon>
        <taxon>Dikarya</taxon>
        <taxon>Basidiomycota</taxon>
        <taxon>Agaricomycotina</taxon>
        <taxon>Agaricomycetes</taxon>
        <taxon>Russulales</taxon>
        <taxon>Russulaceae</taxon>
        <taxon>Russula</taxon>
    </lineage>
</organism>